<keyword evidence="3" id="KW-1185">Reference proteome</keyword>
<dbReference type="STRING" id="161896.UL81_04085"/>
<dbReference type="InterPro" id="IPR001647">
    <property type="entry name" value="HTH_TetR"/>
</dbReference>
<dbReference type="PROSITE" id="PS50977">
    <property type="entry name" value="HTH_TETR_2"/>
    <property type="match status" value="1"/>
</dbReference>
<dbReference type="EMBL" id="CP011311">
    <property type="protein sequence ID" value="AKE38792.1"/>
    <property type="molecule type" value="Genomic_DNA"/>
</dbReference>
<sequence>MPSLRESKKQATRRTMSDAAARILVEEGAEALTVARVAEASGVSARTFHNYFASVPEALLHFVSDVVGSVAQQVPSYDTEMTMTAIMEDITVDILSDDGVELHGVASLFKVGEFLEASEVSCDDARSFVERCQPLVDAFMERLPDHDEFEISVMLNACGTCSMLAMRYIADQGITDTNAKKDTVRTAFKALSALK</sequence>
<evidence type="ECO:0000313" key="2">
    <source>
        <dbReference type="EMBL" id="AKE38792.1"/>
    </source>
</evidence>
<accession>A0A0F6QVE3</accession>
<organism evidence="2 3">
    <name type="scientific">Corynebacterium camporealensis</name>
    <dbReference type="NCBI Taxonomy" id="161896"/>
    <lineage>
        <taxon>Bacteria</taxon>
        <taxon>Bacillati</taxon>
        <taxon>Actinomycetota</taxon>
        <taxon>Actinomycetes</taxon>
        <taxon>Mycobacteriales</taxon>
        <taxon>Corynebacteriaceae</taxon>
        <taxon>Corynebacterium</taxon>
    </lineage>
</organism>
<name>A0A0F6QVE3_9CORY</name>
<dbReference type="OrthoDB" id="8688418at2"/>
<reference evidence="2 3" key="1">
    <citation type="journal article" date="2015" name="Genome Announc.">
        <title>Complete Genome Sequence of Corynebacterium camporealensis DSM 44610, Isolated from the Milk of a Manchega Sheep with Subclinical Mastitis.</title>
        <authorList>
            <person name="Ruckert C."/>
            <person name="Albersmeier A."/>
            <person name="Winkler A."/>
            <person name="Tauch A."/>
        </authorList>
    </citation>
    <scope>NUCLEOTIDE SEQUENCE [LARGE SCALE GENOMIC DNA]</scope>
    <source>
        <strain evidence="2 3">DSM 44610</strain>
    </source>
</reference>
<dbReference type="AlphaFoldDB" id="A0A0F6QVE3"/>
<dbReference type="InterPro" id="IPR009057">
    <property type="entry name" value="Homeodomain-like_sf"/>
</dbReference>
<dbReference type="Proteomes" id="UP000033566">
    <property type="component" value="Chromosome"/>
</dbReference>
<dbReference type="GO" id="GO:0003677">
    <property type="term" value="F:DNA binding"/>
    <property type="evidence" value="ECO:0007669"/>
    <property type="project" value="UniProtKB-UniRule"/>
</dbReference>
<dbReference type="KEGG" id="ccj:UL81_04085"/>
<dbReference type="Pfam" id="PF00440">
    <property type="entry name" value="TetR_N"/>
    <property type="match status" value="1"/>
</dbReference>
<dbReference type="Gene3D" id="1.10.357.10">
    <property type="entry name" value="Tetracycline Repressor, domain 2"/>
    <property type="match status" value="1"/>
</dbReference>
<protein>
    <submittedName>
        <fullName evidence="2">Transcriptional regulator, TetR family</fullName>
    </submittedName>
</protein>
<dbReference type="SUPFAM" id="SSF46689">
    <property type="entry name" value="Homeodomain-like"/>
    <property type="match status" value="1"/>
</dbReference>
<dbReference type="PATRIC" id="fig|161896.4.peg.803"/>
<proteinExistence type="predicted"/>
<dbReference type="HOGENOM" id="CLU_069356_2_3_11"/>
<gene>
    <name evidence="2" type="ORF">UL81_04085</name>
</gene>
<evidence type="ECO:0000313" key="3">
    <source>
        <dbReference type="Proteomes" id="UP000033566"/>
    </source>
</evidence>
<dbReference type="RefSeq" id="WP_035107202.1">
    <property type="nucleotide sequence ID" value="NZ_CP011311.1"/>
</dbReference>
<keyword evidence="1" id="KW-0238">DNA-binding</keyword>
<evidence type="ECO:0000256" key="1">
    <source>
        <dbReference type="ARBA" id="ARBA00023125"/>
    </source>
</evidence>